<name>A0A8H4AJF9_GIGMA</name>
<gene>
    <name evidence="1" type="ORF">F8M41_019834</name>
</gene>
<protein>
    <submittedName>
        <fullName evidence="1">Uncharacterized protein</fullName>
    </submittedName>
</protein>
<comment type="caution">
    <text evidence="1">The sequence shown here is derived from an EMBL/GenBank/DDBJ whole genome shotgun (WGS) entry which is preliminary data.</text>
</comment>
<evidence type="ECO:0000313" key="2">
    <source>
        <dbReference type="Proteomes" id="UP000439903"/>
    </source>
</evidence>
<evidence type="ECO:0000313" key="1">
    <source>
        <dbReference type="EMBL" id="KAF0502314.1"/>
    </source>
</evidence>
<dbReference type="AlphaFoldDB" id="A0A8H4AJF9"/>
<keyword evidence="2" id="KW-1185">Reference proteome</keyword>
<organism evidence="1 2">
    <name type="scientific">Gigaspora margarita</name>
    <dbReference type="NCBI Taxonomy" id="4874"/>
    <lineage>
        <taxon>Eukaryota</taxon>
        <taxon>Fungi</taxon>
        <taxon>Fungi incertae sedis</taxon>
        <taxon>Mucoromycota</taxon>
        <taxon>Glomeromycotina</taxon>
        <taxon>Glomeromycetes</taxon>
        <taxon>Diversisporales</taxon>
        <taxon>Gigasporaceae</taxon>
        <taxon>Gigaspora</taxon>
    </lineage>
</organism>
<proteinExistence type="predicted"/>
<dbReference type="EMBL" id="WTPW01000527">
    <property type="protein sequence ID" value="KAF0502314.1"/>
    <property type="molecule type" value="Genomic_DNA"/>
</dbReference>
<dbReference type="Proteomes" id="UP000439903">
    <property type="component" value="Unassembled WGS sequence"/>
</dbReference>
<sequence length="89" mass="10934">MTQEKLYFEWTKLLTQIEELYLNLYAFFNDFPDDTTFPDDLHIKNPFWELLREDNSKAWNNKAEVSENVLKYYLKGVCYKYSYQRQKSI</sequence>
<accession>A0A8H4AJF9</accession>
<reference evidence="1 2" key="1">
    <citation type="journal article" date="2019" name="Environ. Microbiol.">
        <title>At the nexus of three kingdoms: the genome of the mycorrhizal fungus Gigaspora margarita provides insights into plant, endobacterial and fungal interactions.</title>
        <authorList>
            <person name="Venice F."/>
            <person name="Ghignone S."/>
            <person name="Salvioli di Fossalunga A."/>
            <person name="Amselem J."/>
            <person name="Novero M."/>
            <person name="Xianan X."/>
            <person name="Sedzielewska Toro K."/>
            <person name="Morin E."/>
            <person name="Lipzen A."/>
            <person name="Grigoriev I.V."/>
            <person name="Henrissat B."/>
            <person name="Martin F.M."/>
            <person name="Bonfante P."/>
        </authorList>
    </citation>
    <scope>NUCLEOTIDE SEQUENCE [LARGE SCALE GENOMIC DNA]</scope>
    <source>
        <strain evidence="1 2">BEG34</strain>
    </source>
</reference>